<reference evidence="7" key="1">
    <citation type="submission" date="2023-05" db="EMBL/GenBank/DDBJ databases">
        <title>Nepenthes gracilis genome sequencing.</title>
        <authorList>
            <person name="Fukushima K."/>
        </authorList>
    </citation>
    <scope>NUCLEOTIDE SEQUENCE</scope>
    <source>
        <strain evidence="7">SING2019-196</strain>
    </source>
</reference>
<evidence type="ECO:0000256" key="3">
    <source>
        <dbReference type="ARBA" id="ARBA00023163"/>
    </source>
</evidence>
<comment type="caution">
    <text evidence="7">The sequence shown here is derived from an EMBL/GenBank/DDBJ whole genome shotgun (WGS) entry which is preliminary data.</text>
</comment>
<evidence type="ECO:0000256" key="2">
    <source>
        <dbReference type="ARBA" id="ARBA00023015"/>
    </source>
</evidence>
<dbReference type="GO" id="GO:0005634">
    <property type="term" value="C:nucleus"/>
    <property type="evidence" value="ECO:0007669"/>
    <property type="project" value="UniProtKB-SubCell"/>
</dbReference>
<keyword evidence="3" id="KW-0804">Transcription</keyword>
<keyword evidence="8" id="KW-1185">Reference proteome</keyword>
<gene>
    <name evidence="7" type="ORF">Nepgr_004897</name>
</gene>
<dbReference type="EMBL" id="BSYO01000004">
    <property type="protein sequence ID" value="GMH03058.1"/>
    <property type="molecule type" value="Genomic_DNA"/>
</dbReference>
<dbReference type="InterPro" id="IPR036638">
    <property type="entry name" value="HLH_DNA-bd_sf"/>
</dbReference>
<dbReference type="PANTHER" id="PTHR45959:SF25">
    <property type="entry name" value="BASIC HELIX LOOP HELIX (BHLH) DNA-BINDING FAMILY PROTEIN"/>
    <property type="match status" value="1"/>
</dbReference>
<feature type="coiled-coil region" evidence="5">
    <location>
        <begin position="209"/>
        <end position="236"/>
    </location>
</feature>
<organism evidence="7 8">
    <name type="scientific">Nepenthes gracilis</name>
    <name type="common">Slender pitcher plant</name>
    <dbReference type="NCBI Taxonomy" id="150966"/>
    <lineage>
        <taxon>Eukaryota</taxon>
        <taxon>Viridiplantae</taxon>
        <taxon>Streptophyta</taxon>
        <taxon>Embryophyta</taxon>
        <taxon>Tracheophyta</taxon>
        <taxon>Spermatophyta</taxon>
        <taxon>Magnoliopsida</taxon>
        <taxon>eudicotyledons</taxon>
        <taxon>Gunneridae</taxon>
        <taxon>Pentapetalae</taxon>
        <taxon>Caryophyllales</taxon>
        <taxon>Nepenthaceae</taxon>
        <taxon>Nepenthes</taxon>
    </lineage>
</organism>
<evidence type="ECO:0000256" key="5">
    <source>
        <dbReference type="SAM" id="Coils"/>
    </source>
</evidence>
<dbReference type="AlphaFoldDB" id="A0AAD3XFP8"/>
<dbReference type="PROSITE" id="PS50888">
    <property type="entry name" value="BHLH"/>
    <property type="match status" value="1"/>
</dbReference>
<protein>
    <recommendedName>
        <fullName evidence="6">BHLH domain-containing protein</fullName>
    </recommendedName>
</protein>
<keyword evidence="4" id="KW-0539">Nucleus</keyword>
<keyword evidence="5" id="KW-0175">Coiled coil</keyword>
<evidence type="ECO:0000256" key="4">
    <source>
        <dbReference type="ARBA" id="ARBA00023242"/>
    </source>
</evidence>
<keyword evidence="2" id="KW-0805">Transcription regulation</keyword>
<accession>A0AAD3XFP8</accession>
<comment type="subcellular location">
    <subcellularLocation>
        <location evidence="1">Nucleus</location>
    </subcellularLocation>
</comment>
<dbReference type="CDD" id="cd11452">
    <property type="entry name" value="bHLH_AtNAI1_like"/>
    <property type="match status" value="1"/>
</dbReference>
<evidence type="ECO:0000256" key="1">
    <source>
        <dbReference type="ARBA" id="ARBA00004123"/>
    </source>
</evidence>
<dbReference type="Pfam" id="PF00010">
    <property type="entry name" value="HLH"/>
    <property type="match status" value="1"/>
</dbReference>
<evidence type="ECO:0000313" key="8">
    <source>
        <dbReference type="Proteomes" id="UP001279734"/>
    </source>
</evidence>
<evidence type="ECO:0000259" key="6">
    <source>
        <dbReference type="PROSITE" id="PS50888"/>
    </source>
</evidence>
<evidence type="ECO:0000313" key="7">
    <source>
        <dbReference type="EMBL" id="GMH03058.1"/>
    </source>
</evidence>
<sequence length="408" mass="45500">MEVPHLRDLGVDDISFVHQLQTNSFDEFDELCALALLDANGEDLSALPLLAANGEDLQHSTNQDLSLKRSSQINPFTTERPIKQIKSDIPKSHKMWSIPNPQDHLSNFTSFANSNYVNEAGFVKHKLETMPTSTFPHDILASQCSFGTQNQVLKAYQRAKRISGTTARLSHTPDHIIAERKRREKLSQGFTALSAIVPGLKKMDKASVLGDAIKYLKQLQEQVKTLEEQIKRKDVGAVPYAKKTLLASDENTSKEEKFSGSPFGDQLPEIEARFSGRNVLVRIHCERNNWVLEKVIAKLENLHLKVINSSAITFGSSALDVTILSQMDVEFSMMAKDLVNHLHAALKQSCEKGYSAFVSGGLSNNVVGKCGEWGIYTNSVSPPMRFEPINYQTPSIEIPPCWHSCLQH</sequence>
<name>A0AAD3XFP8_NEPGR</name>
<dbReference type="InterPro" id="IPR052610">
    <property type="entry name" value="bHLH_transcription_regulator"/>
</dbReference>
<feature type="domain" description="BHLH" evidence="6">
    <location>
        <begin position="170"/>
        <end position="219"/>
    </location>
</feature>
<dbReference type="GO" id="GO:0046983">
    <property type="term" value="F:protein dimerization activity"/>
    <property type="evidence" value="ECO:0007669"/>
    <property type="project" value="InterPro"/>
</dbReference>
<dbReference type="SUPFAM" id="SSF47459">
    <property type="entry name" value="HLH, helix-loop-helix DNA-binding domain"/>
    <property type="match status" value="1"/>
</dbReference>
<proteinExistence type="predicted"/>
<dbReference type="SMART" id="SM00353">
    <property type="entry name" value="HLH"/>
    <property type="match status" value="1"/>
</dbReference>
<dbReference type="InterPro" id="IPR011598">
    <property type="entry name" value="bHLH_dom"/>
</dbReference>
<dbReference type="PANTHER" id="PTHR45959">
    <property type="entry name" value="BHLH TRANSCRIPTION FACTOR"/>
    <property type="match status" value="1"/>
</dbReference>
<dbReference type="Gene3D" id="4.10.280.10">
    <property type="entry name" value="Helix-loop-helix DNA-binding domain"/>
    <property type="match status" value="1"/>
</dbReference>
<dbReference type="Proteomes" id="UP001279734">
    <property type="component" value="Unassembled WGS sequence"/>
</dbReference>